<protein>
    <recommendedName>
        <fullName evidence="5">Alpha-acetolactate decarboxylase</fullName>
        <ecNumber evidence="4">4.1.1.5</ecNumber>
    </recommendedName>
</protein>
<comment type="caution">
    <text evidence="9">The sequence shown here is derived from an EMBL/GenBank/DDBJ whole genome shotgun (WGS) entry which is preliminary data.</text>
</comment>
<evidence type="ECO:0000256" key="7">
    <source>
        <dbReference type="ARBA" id="ARBA00023061"/>
    </source>
</evidence>
<dbReference type="GO" id="GO:0047605">
    <property type="term" value="F:acetolactate decarboxylase activity"/>
    <property type="evidence" value="ECO:0007669"/>
    <property type="project" value="UniProtKB-EC"/>
</dbReference>
<evidence type="ECO:0000256" key="8">
    <source>
        <dbReference type="ARBA" id="ARBA00023239"/>
    </source>
</evidence>
<keyword evidence="10" id="KW-1185">Reference proteome</keyword>
<name>A0A364RCQ0_9BACT</name>
<dbReference type="Gene3D" id="3.30.1330.80">
    <property type="entry name" value="Hypothetical protein, similar to alpha- acetolactate decarboxylase, domain 2"/>
    <property type="match status" value="1"/>
</dbReference>
<dbReference type="EC" id="4.1.1.5" evidence="4"/>
<comment type="pathway">
    <text evidence="2">Polyol metabolism; (R,R)-butane-2,3-diol biosynthesis; (R,R)-butane-2,3-diol from pyruvate: step 2/3.</text>
</comment>
<evidence type="ECO:0000256" key="5">
    <source>
        <dbReference type="ARBA" id="ARBA00020164"/>
    </source>
</evidence>
<dbReference type="OrthoDB" id="824310at2"/>
<gene>
    <name evidence="9" type="ORF">DP923_13840</name>
</gene>
<comment type="similarity">
    <text evidence="3">Belongs to the alpha-acetolactate decarboxylase family.</text>
</comment>
<dbReference type="Proteomes" id="UP000251692">
    <property type="component" value="Unassembled WGS sequence"/>
</dbReference>
<comment type="catalytic activity">
    <reaction evidence="1">
        <text>(2S)-2-acetolactate + H(+) = (R)-acetoin + CO2</text>
        <dbReference type="Rhea" id="RHEA:21580"/>
        <dbReference type="ChEBI" id="CHEBI:15378"/>
        <dbReference type="ChEBI" id="CHEBI:15686"/>
        <dbReference type="ChEBI" id="CHEBI:16526"/>
        <dbReference type="ChEBI" id="CHEBI:58476"/>
        <dbReference type="EC" id="4.1.1.5"/>
    </reaction>
</comment>
<evidence type="ECO:0000256" key="3">
    <source>
        <dbReference type="ARBA" id="ARBA00007106"/>
    </source>
</evidence>
<reference evidence="9 10" key="2">
    <citation type="submission" date="2018-07" db="EMBL/GenBank/DDBJ databases">
        <title>Pontibacter sp. 2b14 genomic sequence and assembly.</title>
        <authorList>
            <person name="Du Z.-J."/>
        </authorList>
    </citation>
    <scope>NUCLEOTIDE SEQUENCE [LARGE SCALE GENOMIC DNA]</scope>
    <source>
        <strain evidence="9 10">2b14</strain>
    </source>
</reference>
<dbReference type="SUPFAM" id="SSF117856">
    <property type="entry name" value="AF0104/ALDC/Ptd012-like"/>
    <property type="match status" value="1"/>
</dbReference>
<dbReference type="AlphaFoldDB" id="A0A364RCQ0"/>
<dbReference type="InterPro" id="IPR005128">
    <property type="entry name" value="Acetolactate_a_deCO2ase"/>
</dbReference>
<proteinExistence type="inferred from homology"/>
<evidence type="ECO:0000256" key="2">
    <source>
        <dbReference type="ARBA" id="ARBA00005170"/>
    </source>
</evidence>
<accession>A0A364RCQ0</accession>
<keyword evidence="8" id="KW-0456">Lyase</keyword>
<keyword evidence="7" id="KW-0005">Acetoin biosynthesis</keyword>
<dbReference type="Pfam" id="PF03306">
    <property type="entry name" value="AAL_decarboxy"/>
    <property type="match status" value="1"/>
</dbReference>
<evidence type="ECO:0000313" key="10">
    <source>
        <dbReference type="Proteomes" id="UP000251692"/>
    </source>
</evidence>
<dbReference type="UniPathway" id="UPA00626">
    <property type="reaction ID" value="UER00678"/>
</dbReference>
<evidence type="ECO:0000256" key="4">
    <source>
        <dbReference type="ARBA" id="ARBA00013204"/>
    </source>
</evidence>
<evidence type="ECO:0000313" key="9">
    <source>
        <dbReference type="EMBL" id="RAU82037.1"/>
    </source>
</evidence>
<dbReference type="GO" id="GO:0045151">
    <property type="term" value="P:acetoin biosynthetic process"/>
    <property type="evidence" value="ECO:0007669"/>
    <property type="project" value="UniProtKB-KW"/>
</dbReference>
<organism evidence="9 10">
    <name type="scientific">Pontibacter arcticus</name>
    <dbReference type="NCBI Taxonomy" id="2080288"/>
    <lineage>
        <taxon>Bacteria</taxon>
        <taxon>Pseudomonadati</taxon>
        <taxon>Bacteroidota</taxon>
        <taxon>Cytophagia</taxon>
        <taxon>Cytophagales</taxon>
        <taxon>Hymenobacteraceae</taxon>
        <taxon>Pontibacter</taxon>
    </lineage>
</organism>
<sequence length="204" mass="23192">MKNVMWKGQLQGNIQLDTIADKTNLYGLGPVEYLTGEILILDGKSYKSTVTSDTTMLVEETYNLKAPFFGYANISKWKEQNLPENIQTIQELEQYLDKETKASQRPFMFKLSGAVEQATIHIVNLPKGSKVSSPDQAHEGQINYKLENEQAEIVGFFSTEHKAIFTHHDTYLHMHLITADRKKMGHLDDVLFQKGAVKLYLPAE</sequence>
<keyword evidence="6" id="KW-0210">Decarboxylase</keyword>
<reference evidence="9 10" key="1">
    <citation type="submission" date="2018-06" db="EMBL/GenBank/DDBJ databases">
        <authorList>
            <person name="Liu Z.-W."/>
        </authorList>
    </citation>
    <scope>NUCLEOTIDE SEQUENCE [LARGE SCALE GENOMIC DNA]</scope>
    <source>
        <strain evidence="9 10">2b14</strain>
    </source>
</reference>
<dbReference type="PANTHER" id="PTHR35524">
    <property type="entry name" value="ALPHA-ACETOLACTATE DECARBOXYLASE"/>
    <property type="match status" value="1"/>
</dbReference>
<dbReference type="EMBL" id="QMDV01000004">
    <property type="protein sequence ID" value="RAU82037.1"/>
    <property type="molecule type" value="Genomic_DNA"/>
</dbReference>
<evidence type="ECO:0000256" key="1">
    <source>
        <dbReference type="ARBA" id="ARBA00001784"/>
    </source>
</evidence>
<dbReference type="PANTHER" id="PTHR35524:SF1">
    <property type="entry name" value="ALPHA-ACETOLACTATE DECARBOXYLASE"/>
    <property type="match status" value="1"/>
</dbReference>
<evidence type="ECO:0000256" key="6">
    <source>
        <dbReference type="ARBA" id="ARBA00022793"/>
    </source>
</evidence>